<dbReference type="Gene3D" id="3.40.50.300">
    <property type="entry name" value="P-loop containing nucleotide triphosphate hydrolases"/>
    <property type="match status" value="1"/>
</dbReference>
<dbReference type="GO" id="GO:0043138">
    <property type="term" value="F:3'-5' DNA helicase activity"/>
    <property type="evidence" value="ECO:0007669"/>
    <property type="project" value="TreeGrafter"/>
</dbReference>
<evidence type="ECO:0000256" key="4">
    <source>
        <dbReference type="ARBA" id="ARBA00022840"/>
    </source>
</evidence>
<dbReference type="GO" id="GO:0005829">
    <property type="term" value="C:cytosol"/>
    <property type="evidence" value="ECO:0007669"/>
    <property type="project" value="TreeGrafter"/>
</dbReference>
<evidence type="ECO:0000256" key="3">
    <source>
        <dbReference type="ARBA" id="ARBA00022806"/>
    </source>
</evidence>
<dbReference type="PANTHER" id="PTHR11070">
    <property type="entry name" value="UVRD / RECB / PCRA DNA HELICASE FAMILY MEMBER"/>
    <property type="match status" value="1"/>
</dbReference>
<dbReference type="InterPro" id="IPR027417">
    <property type="entry name" value="P-loop_NTPase"/>
</dbReference>
<comment type="caution">
    <text evidence="6">The sequence shown here is derived from an EMBL/GenBank/DDBJ whole genome shotgun (WGS) entry which is preliminary data.</text>
</comment>
<sequence>KIMARSLGNVEYDAEAALYPGASYPVSADFIPEILLADSNDELLEDTELTDKKTLEAKIVAEEIKHLMKTQPVTDKAAGTLRAARYSDIVILLRSLSGWADSLVEVLNGNGIPAHTVSSTGYFSTVEVQTVLSMLRLLDNPRQDIPMAAVLRSPMAGLTDEELAVLRLEDGSVPFHEAVLELAEGLYEE</sequence>
<feature type="non-terminal residue" evidence="6">
    <location>
        <position position="189"/>
    </location>
</feature>
<feature type="non-terminal residue" evidence="6">
    <location>
        <position position="1"/>
    </location>
</feature>
<keyword evidence="3 6" id="KW-0347">Helicase</keyword>
<dbReference type="SUPFAM" id="SSF52540">
    <property type="entry name" value="P-loop containing nucleoside triphosphate hydrolases"/>
    <property type="match status" value="1"/>
</dbReference>
<gene>
    <name evidence="6" type="ORF">OBE_11542</name>
</gene>
<protein>
    <submittedName>
        <fullName evidence="6">DNA helicase, UvrD/REP type</fullName>
        <ecNumber evidence="6">3.-.-.-</ecNumber>
    </submittedName>
</protein>
<dbReference type="GO" id="GO:0000725">
    <property type="term" value="P:recombinational repair"/>
    <property type="evidence" value="ECO:0007669"/>
    <property type="project" value="TreeGrafter"/>
</dbReference>
<organism evidence="6">
    <name type="scientific">human gut metagenome</name>
    <dbReference type="NCBI Taxonomy" id="408170"/>
    <lineage>
        <taxon>unclassified sequences</taxon>
        <taxon>metagenomes</taxon>
        <taxon>organismal metagenomes</taxon>
    </lineage>
</organism>
<reference evidence="6" key="1">
    <citation type="journal article" date="2013" name="Environ. Microbiol.">
        <title>Microbiota from the distal guts of lean and obese adolescents exhibit partial functional redundancy besides clear differences in community structure.</title>
        <authorList>
            <person name="Ferrer M."/>
            <person name="Ruiz A."/>
            <person name="Lanza F."/>
            <person name="Haange S.B."/>
            <person name="Oberbach A."/>
            <person name="Till H."/>
            <person name="Bargiela R."/>
            <person name="Campoy C."/>
            <person name="Segura M.T."/>
            <person name="Richter M."/>
            <person name="von Bergen M."/>
            <person name="Seifert J."/>
            <person name="Suarez A."/>
        </authorList>
    </citation>
    <scope>NUCLEOTIDE SEQUENCE</scope>
</reference>
<keyword evidence="1" id="KW-0547">Nucleotide-binding</keyword>
<dbReference type="Pfam" id="PF13361">
    <property type="entry name" value="UvrD_C"/>
    <property type="match status" value="1"/>
</dbReference>
<accession>K1SJB3</accession>
<dbReference type="GO" id="GO:0016787">
    <property type="term" value="F:hydrolase activity"/>
    <property type="evidence" value="ECO:0007669"/>
    <property type="project" value="UniProtKB-KW"/>
</dbReference>
<evidence type="ECO:0000256" key="2">
    <source>
        <dbReference type="ARBA" id="ARBA00022801"/>
    </source>
</evidence>
<evidence type="ECO:0000256" key="1">
    <source>
        <dbReference type="ARBA" id="ARBA00022741"/>
    </source>
</evidence>
<keyword evidence="4" id="KW-0067">ATP-binding</keyword>
<dbReference type="GO" id="GO:0003677">
    <property type="term" value="F:DNA binding"/>
    <property type="evidence" value="ECO:0007669"/>
    <property type="project" value="InterPro"/>
</dbReference>
<dbReference type="EC" id="3.-.-.-" evidence="6"/>
<proteinExistence type="predicted"/>
<evidence type="ECO:0000259" key="5">
    <source>
        <dbReference type="PROSITE" id="PS51217"/>
    </source>
</evidence>
<dbReference type="AlphaFoldDB" id="K1SJB3"/>
<dbReference type="GO" id="GO:0005524">
    <property type="term" value="F:ATP binding"/>
    <property type="evidence" value="ECO:0007669"/>
    <property type="project" value="UniProtKB-KW"/>
</dbReference>
<feature type="domain" description="UvrD-like helicase C-terminal" evidence="5">
    <location>
        <begin position="8"/>
        <end position="189"/>
    </location>
</feature>
<dbReference type="InterPro" id="IPR000212">
    <property type="entry name" value="DNA_helicase_UvrD/REP"/>
</dbReference>
<dbReference type="GO" id="GO:0033202">
    <property type="term" value="C:DNA helicase complex"/>
    <property type="evidence" value="ECO:0007669"/>
    <property type="project" value="TreeGrafter"/>
</dbReference>
<name>K1SJB3_9ZZZZ</name>
<dbReference type="PANTHER" id="PTHR11070:SF48">
    <property type="entry name" value="ATP-DEPENDENT HELICASE_NUCLEASE SUBUNIT A"/>
    <property type="match status" value="1"/>
</dbReference>
<evidence type="ECO:0000313" key="6">
    <source>
        <dbReference type="EMBL" id="EKC55479.1"/>
    </source>
</evidence>
<keyword evidence="2 6" id="KW-0378">Hydrolase</keyword>
<dbReference type="InterPro" id="IPR014017">
    <property type="entry name" value="DNA_helicase_UvrD-like_C"/>
</dbReference>
<dbReference type="PROSITE" id="PS51217">
    <property type="entry name" value="UVRD_HELICASE_CTER"/>
    <property type="match status" value="1"/>
</dbReference>
<dbReference type="EMBL" id="AJWZ01007953">
    <property type="protein sequence ID" value="EKC55479.1"/>
    <property type="molecule type" value="Genomic_DNA"/>
</dbReference>